<evidence type="ECO:0000313" key="9">
    <source>
        <dbReference type="Proteomes" id="UP000002257"/>
    </source>
</evidence>
<dbReference type="RefSeq" id="WP_012589510.1">
    <property type="nucleotide sequence ID" value="NC_011666.1"/>
</dbReference>
<dbReference type="AlphaFoldDB" id="B8EJN6"/>
<proteinExistence type="predicted"/>
<feature type="domain" description="Copper resistance protein D" evidence="7">
    <location>
        <begin position="203"/>
        <end position="304"/>
    </location>
</feature>
<dbReference type="Proteomes" id="UP000002257">
    <property type="component" value="Chromosome"/>
</dbReference>
<comment type="subcellular location">
    <subcellularLocation>
        <location evidence="1">Cell membrane</location>
        <topology evidence="1">Multi-pass membrane protein</topology>
    </subcellularLocation>
</comment>
<feature type="transmembrane region" description="Helical" evidence="6">
    <location>
        <begin position="284"/>
        <end position="308"/>
    </location>
</feature>
<dbReference type="InterPro" id="IPR008457">
    <property type="entry name" value="Cu-R_CopD_dom"/>
</dbReference>
<dbReference type="KEGG" id="msl:Msil_0467"/>
<evidence type="ECO:0000256" key="4">
    <source>
        <dbReference type="ARBA" id="ARBA00022989"/>
    </source>
</evidence>
<keyword evidence="9" id="KW-1185">Reference proteome</keyword>
<keyword evidence="2" id="KW-1003">Cell membrane</keyword>
<protein>
    <submittedName>
        <fullName evidence="8">Copper resistance D domain protein</fullName>
    </submittedName>
</protein>
<sequence>MMTIFDGLVVARFVHFSAVFALFGASLFWLYAFPRLEAGDRARPSSLATTRLLLRCCAVAASLSGLAWLTGSLADMTSADGALDLSGLENPANWRSFFLETDFGPPWIARLALLGAALAAVWPWRGAGSLRAMAVIGALLLISQAFLGHAAQGGATVYGLAMVAAYVLHLCAAAAWAGGLAPLLFVMLERDREGEAAGVALTALLRFSVVASIAAPLAVATGAVNAWFRIRLWRADLAGSPYFEILLAKATLVVVMLILAAINRFVLTPRLRANGVEARRAKRVLSWTIAAELAAGLLVLVAAANLGLTPPPG</sequence>
<feature type="transmembrane region" description="Helical" evidence="6">
    <location>
        <begin position="132"/>
        <end position="151"/>
    </location>
</feature>
<dbReference type="GO" id="GO:0005886">
    <property type="term" value="C:plasma membrane"/>
    <property type="evidence" value="ECO:0007669"/>
    <property type="project" value="UniProtKB-SubCell"/>
</dbReference>
<feature type="transmembrane region" description="Helical" evidence="6">
    <location>
        <begin position="207"/>
        <end position="230"/>
    </location>
</feature>
<dbReference type="PANTHER" id="PTHR34820:SF4">
    <property type="entry name" value="INNER MEMBRANE PROTEIN YEBZ"/>
    <property type="match status" value="1"/>
</dbReference>
<feature type="transmembrane region" description="Helical" evidence="6">
    <location>
        <begin position="12"/>
        <end position="31"/>
    </location>
</feature>
<evidence type="ECO:0000313" key="8">
    <source>
        <dbReference type="EMBL" id="ACK49440.1"/>
    </source>
</evidence>
<dbReference type="HOGENOM" id="CLU_920219_0_0_5"/>
<keyword evidence="4 6" id="KW-1133">Transmembrane helix</keyword>
<dbReference type="PANTHER" id="PTHR34820">
    <property type="entry name" value="INNER MEMBRANE PROTEIN YEBZ"/>
    <property type="match status" value="1"/>
</dbReference>
<accession>B8EJN6</accession>
<dbReference type="GO" id="GO:0006825">
    <property type="term" value="P:copper ion transport"/>
    <property type="evidence" value="ECO:0007669"/>
    <property type="project" value="InterPro"/>
</dbReference>
<evidence type="ECO:0000256" key="1">
    <source>
        <dbReference type="ARBA" id="ARBA00004651"/>
    </source>
</evidence>
<feature type="transmembrane region" description="Helical" evidence="6">
    <location>
        <begin position="52"/>
        <end position="71"/>
    </location>
</feature>
<keyword evidence="5 6" id="KW-0472">Membrane</keyword>
<keyword evidence="3 6" id="KW-0812">Transmembrane</keyword>
<dbReference type="STRING" id="395965.Msil_0467"/>
<gene>
    <name evidence="8" type="ordered locus">Msil_0467</name>
</gene>
<dbReference type="InterPro" id="IPR032694">
    <property type="entry name" value="CopC/D"/>
</dbReference>
<organism evidence="8 9">
    <name type="scientific">Methylocella silvestris (strain DSM 15510 / CIP 108128 / LMG 27833 / NCIMB 13906 / BL2)</name>
    <dbReference type="NCBI Taxonomy" id="395965"/>
    <lineage>
        <taxon>Bacteria</taxon>
        <taxon>Pseudomonadati</taxon>
        <taxon>Pseudomonadota</taxon>
        <taxon>Alphaproteobacteria</taxon>
        <taxon>Hyphomicrobiales</taxon>
        <taxon>Beijerinckiaceae</taxon>
        <taxon>Methylocella</taxon>
    </lineage>
</organism>
<feature type="transmembrane region" description="Helical" evidence="6">
    <location>
        <begin position="242"/>
        <end position="263"/>
    </location>
</feature>
<dbReference type="Pfam" id="PF05425">
    <property type="entry name" value="CopD"/>
    <property type="match status" value="1"/>
</dbReference>
<feature type="transmembrane region" description="Helical" evidence="6">
    <location>
        <begin position="157"/>
        <end position="186"/>
    </location>
</feature>
<reference evidence="8 9" key="1">
    <citation type="journal article" date="2010" name="J. Bacteriol.">
        <title>Complete genome sequence of the aerobic facultative methanotroph Methylocella silvestris BL2.</title>
        <authorList>
            <person name="Chen Y."/>
            <person name="Crombie A."/>
            <person name="Rahman M.T."/>
            <person name="Dedysh S.N."/>
            <person name="Liesack W."/>
            <person name="Stott M.B."/>
            <person name="Alam M."/>
            <person name="Theisen A.R."/>
            <person name="Murrell J.C."/>
            <person name="Dunfield P.F."/>
        </authorList>
    </citation>
    <scope>NUCLEOTIDE SEQUENCE [LARGE SCALE GENOMIC DNA]</scope>
    <source>
        <strain evidence="9">DSM 15510 / CIP 108128 / LMG 27833 / NCIMB 13906 / BL2</strain>
    </source>
</reference>
<feature type="transmembrane region" description="Helical" evidence="6">
    <location>
        <begin position="107"/>
        <end position="125"/>
    </location>
</feature>
<evidence type="ECO:0000259" key="7">
    <source>
        <dbReference type="Pfam" id="PF05425"/>
    </source>
</evidence>
<evidence type="ECO:0000256" key="5">
    <source>
        <dbReference type="ARBA" id="ARBA00023136"/>
    </source>
</evidence>
<name>B8EJN6_METSB</name>
<evidence type="ECO:0000256" key="6">
    <source>
        <dbReference type="SAM" id="Phobius"/>
    </source>
</evidence>
<evidence type="ECO:0000256" key="3">
    <source>
        <dbReference type="ARBA" id="ARBA00022692"/>
    </source>
</evidence>
<dbReference type="eggNOG" id="COG1276">
    <property type="taxonomic scope" value="Bacteria"/>
</dbReference>
<dbReference type="EMBL" id="CP001280">
    <property type="protein sequence ID" value="ACK49440.1"/>
    <property type="molecule type" value="Genomic_DNA"/>
</dbReference>
<evidence type="ECO:0000256" key="2">
    <source>
        <dbReference type="ARBA" id="ARBA00022475"/>
    </source>
</evidence>
<dbReference type="OrthoDB" id="7032707at2"/>